<keyword evidence="4" id="KW-1185">Reference proteome</keyword>
<dbReference type="InterPro" id="IPR042095">
    <property type="entry name" value="SUMF_sf"/>
</dbReference>
<evidence type="ECO:0000259" key="2">
    <source>
        <dbReference type="Pfam" id="PF03781"/>
    </source>
</evidence>
<dbReference type="PANTHER" id="PTHR23150:SF19">
    <property type="entry name" value="FORMYLGLYCINE-GENERATING ENZYME"/>
    <property type="match status" value="1"/>
</dbReference>
<dbReference type="EMBL" id="JAHLQT010006108">
    <property type="protein sequence ID" value="KAG7175327.1"/>
    <property type="molecule type" value="Genomic_DNA"/>
</dbReference>
<comment type="caution">
    <text evidence="3">The sequence shown here is derived from an EMBL/GenBank/DDBJ whole genome shotgun (WGS) entry which is preliminary data.</text>
</comment>
<dbReference type="SUPFAM" id="SSF56436">
    <property type="entry name" value="C-type lectin-like"/>
    <property type="match status" value="1"/>
</dbReference>
<dbReference type="Pfam" id="PF03781">
    <property type="entry name" value="FGE-sulfatase"/>
    <property type="match status" value="1"/>
</dbReference>
<dbReference type="AlphaFoldDB" id="A0A8J5N941"/>
<organism evidence="3 4">
    <name type="scientific">Homarus americanus</name>
    <name type="common">American lobster</name>
    <dbReference type="NCBI Taxonomy" id="6706"/>
    <lineage>
        <taxon>Eukaryota</taxon>
        <taxon>Metazoa</taxon>
        <taxon>Ecdysozoa</taxon>
        <taxon>Arthropoda</taxon>
        <taxon>Crustacea</taxon>
        <taxon>Multicrustacea</taxon>
        <taxon>Malacostraca</taxon>
        <taxon>Eumalacostraca</taxon>
        <taxon>Eucarida</taxon>
        <taxon>Decapoda</taxon>
        <taxon>Pleocyemata</taxon>
        <taxon>Astacidea</taxon>
        <taxon>Nephropoidea</taxon>
        <taxon>Nephropidae</taxon>
        <taxon>Homarus</taxon>
    </lineage>
</organism>
<dbReference type="PANTHER" id="PTHR23150">
    <property type="entry name" value="SULFATASE MODIFYING FACTOR 1, 2"/>
    <property type="match status" value="1"/>
</dbReference>
<evidence type="ECO:0000256" key="1">
    <source>
        <dbReference type="ARBA" id="ARBA00005310"/>
    </source>
</evidence>
<dbReference type="GO" id="GO:0120147">
    <property type="term" value="F:formylglycine-generating oxidase activity"/>
    <property type="evidence" value="ECO:0007669"/>
    <property type="project" value="TreeGrafter"/>
</dbReference>
<name>A0A8J5N941_HOMAM</name>
<dbReference type="GO" id="GO:0005783">
    <property type="term" value="C:endoplasmic reticulum"/>
    <property type="evidence" value="ECO:0007669"/>
    <property type="project" value="TreeGrafter"/>
</dbReference>
<sequence length="350" mass="39323">MYCADVEKVITMKENKLWFIVYMGLCLFTLCVSSDQCGAPQESESTCGCASTSRKSSGNAFQSDELGDGIEDISKEAPNFKYSQDANAVKDSLQTHQMVEIPGGKFIMGTNNPVFHADGEHPARWVEIRAFFMDIYEVTNAEFERFVKANSYKTEAEKFGDSFVLDGELSEAVKATVENAVAAAPWWVPVKGADWKHPEGPNSDIADRMDHPVVHVSWNDAAKFCKWMGKRLPTEAEWERACRAGKQERLFSWGNKFTPNNVYRANIWQGSFPEQDTGEDGWAGRCPVTAFPPNGYGLHNILGNVWEWTADWWEVSHSPSLQTNPQGPRSGDDKVKKGGSYMCTKEYCYR</sequence>
<evidence type="ECO:0000313" key="4">
    <source>
        <dbReference type="Proteomes" id="UP000747542"/>
    </source>
</evidence>
<comment type="similarity">
    <text evidence="1">Belongs to the sulfatase-modifying factor family.</text>
</comment>
<dbReference type="Gene3D" id="3.90.1580.10">
    <property type="entry name" value="paralog of FGE (formylglycine-generating enzyme)"/>
    <property type="match status" value="1"/>
</dbReference>
<proteinExistence type="inferred from homology"/>
<dbReference type="InterPro" id="IPR005532">
    <property type="entry name" value="SUMF_dom"/>
</dbReference>
<evidence type="ECO:0000313" key="3">
    <source>
        <dbReference type="EMBL" id="KAG7175327.1"/>
    </source>
</evidence>
<accession>A0A8J5N941</accession>
<protein>
    <submittedName>
        <fullName evidence="3">Formylglycine-generating enzyme-like</fullName>
    </submittedName>
</protein>
<reference evidence="3" key="1">
    <citation type="journal article" date="2021" name="Sci. Adv.">
        <title>The American lobster genome reveals insights on longevity, neural, and immune adaptations.</title>
        <authorList>
            <person name="Polinski J.M."/>
            <person name="Zimin A.V."/>
            <person name="Clark K.F."/>
            <person name="Kohn A.B."/>
            <person name="Sadowski N."/>
            <person name="Timp W."/>
            <person name="Ptitsyn A."/>
            <person name="Khanna P."/>
            <person name="Romanova D.Y."/>
            <person name="Williams P."/>
            <person name="Greenwood S.J."/>
            <person name="Moroz L.L."/>
            <person name="Walt D.R."/>
            <person name="Bodnar A.G."/>
        </authorList>
    </citation>
    <scope>NUCLEOTIDE SEQUENCE</scope>
    <source>
        <strain evidence="3">GMGI-L3</strain>
    </source>
</reference>
<gene>
    <name evidence="3" type="primary">Sumf1-L</name>
    <name evidence="3" type="ORF">Hamer_G001386</name>
</gene>
<dbReference type="Proteomes" id="UP000747542">
    <property type="component" value="Unassembled WGS sequence"/>
</dbReference>
<dbReference type="InterPro" id="IPR051043">
    <property type="entry name" value="Sulfatase_Mod_Factor_Kinase"/>
</dbReference>
<feature type="domain" description="Sulfatase-modifying factor enzyme-like" evidence="2">
    <location>
        <begin position="95"/>
        <end position="349"/>
    </location>
</feature>
<dbReference type="InterPro" id="IPR016187">
    <property type="entry name" value="CTDL_fold"/>
</dbReference>